<evidence type="ECO:0000313" key="3">
    <source>
        <dbReference type="Proteomes" id="UP000193450"/>
    </source>
</evidence>
<dbReference type="InterPro" id="IPR002545">
    <property type="entry name" value="CheW-lke_dom"/>
</dbReference>
<dbReference type="PROSITE" id="PS50851">
    <property type="entry name" value="CHEW"/>
    <property type="match status" value="1"/>
</dbReference>
<dbReference type="Gene3D" id="2.40.50.180">
    <property type="entry name" value="CheA-289, Domain 4"/>
    <property type="match status" value="1"/>
</dbReference>
<dbReference type="OrthoDB" id="9790406at2"/>
<dbReference type="GO" id="GO:0007165">
    <property type="term" value="P:signal transduction"/>
    <property type="evidence" value="ECO:0007669"/>
    <property type="project" value="InterPro"/>
</dbReference>
<protein>
    <recommendedName>
        <fullName evidence="1">CheW-like domain-containing protein</fullName>
    </recommendedName>
</protein>
<dbReference type="SMART" id="SM00260">
    <property type="entry name" value="CheW"/>
    <property type="match status" value="1"/>
</dbReference>
<dbReference type="Pfam" id="PF01584">
    <property type="entry name" value="CheW"/>
    <property type="match status" value="1"/>
</dbReference>
<dbReference type="KEGG" id="osg:BST96_11325"/>
<accession>A0A1X9NE14</accession>
<keyword evidence="3" id="KW-1185">Reference proteome</keyword>
<proteinExistence type="predicted"/>
<sequence length="181" mass="19617">MNDSIPADNLSQYLTFCLHDELLGLNLHWVKEVIEVKTITALPRAPQYVRGVINLRGQVIPVIDLRIKFSIVAKPLTVDSCIIIVESQVNEETVVIGVMVDSVSDVLTVEADDKEPAPGMGGGIEHQFIEGLARLGDHFITLLDSKVVFSLEEMLVGSPSQSVDACAARPAQPVDKVQAAC</sequence>
<name>A0A1X9NE14_9GAMM</name>
<dbReference type="InterPro" id="IPR036061">
    <property type="entry name" value="CheW-like_dom_sf"/>
</dbReference>
<dbReference type="SUPFAM" id="SSF50341">
    <property type="entry name" value="CheW-like"/>
    <property type="match status" value="1"/>
</dbReference>
<dbReference type="GO" id="GO:0005829">
    <property type="term" value="C:cytosol"/>
    <property type="evidence" value="ECO:0007669"/>
    <property type="project" value="TreeGrafter"/>
</dbReference>
<dbReference type="Proteomes" id="UP000193450">
    <property type="component" value="Chromosome"/>
</dbReference>
<organism evidence="2 3">
    <name type="scientific">Oceanicoccus sagamiensis</name>
    <dbReference type="NCBI Taxonomy" id="716816"/>
    <lineage>
        <taxon>Bacteria</taxon>
        <taxon>Pseudomonadati</taxon>
        <taxon>Pseudomonadota</taxon>
        <taxon>Gammaproteobacteria</taxon>
        <taxon>Cellvibrionales</taxon>
        <taxon>Spongiibacteraceae</taxon>
        <taxon>Oceanicoccus</taxon>
    </lineage>
</organism>
<evidence type="ECO:0000313" key="2">
    <source>
        <dbReference type="EMBL" id="ARN74662.1"/>
    </source>
</evidence>
<dbReference type="PANTHER" id="PTHR22617">
    <property type="entry name" value="CHEMOTAXIS SENSOR HISTIDINE KINASE-RELATED"/>
    <property type="match status" value="1"/>
</dbReference>
<evidence type="ECO:0000259" key="1">
    <source>
        <dbReference type="PROSITE" id="PS50851"/>
    </source>
</evidence>
<reference evidence="2 3" key="1">
    <citation type="submission" date="2016-11" db="EMBL/GenBank/DDBJ databases">
        <title>Trade-off between light-utilization and light-protection in marine flavobacteria.</title>
        <authorList>
            <person name="Kumagai Y."/>
        </authorList>
    </citation>
    <scope>NUCLEOTIDE SEQUENCE [LARGE SCALE GENOMIC DNA]</scope>
    <source>
        <strain evidence="2 3">NBRC 107125</strain>
    </source>
</reference>
<dbReference type="RefSeq" id="WP_085758813.1">
    <property type="nucleotide sequence ID" value="NZ_CP019343.1"/>
</dbReference>
<dbReference type="GO" id="GO:0006935">
    <property type="term" value="P:chemotaxis"/>
    <property type="evidence" value="ECO:0007669"/>
    <property type="project" value="InterPro"/>
</dbReference>
<dbReference type="STRING" id="716816.BST96_11325"/>
<dbReference type="Gene3D" id="2.30.30.40">
    <property type="entry name" value="SH3 Domains"/>
    <property type="match status" value="1"/>
</dbReference>
<dbReference type="PANTHER" id="PTHR22617:SF41">
    <property type="entry name" value="CHEMOTAXIS SIGNAL TRANSDUCTION SYSTEM ADAPTOR PROTEIN CHEW"/>
    <property type="match status" value="1"/>
</dbReference>
<dbReference type="InterPro" id="IPR039315">
    <property type="entry name" value="CheW"/>
</dbReference>
<feature type="domain" description="CheW-like" evidence="1">
    <location>
        <begin position="10"/>
        <end position="154"/>
    </location>
</feature>
<dbReference type="AlphaFoldDB" id="A0A1X9NE14"/>
<gene>
    <name evidence="2" type="ORF">BST96_11325</name>
</gene>
<dbReference type="EMBL" id="CP019343">
    <property type="protein sequence ID" value="ARN74662.1"/>
    <property type="molecule type" value="Genomic_DNA"/>
</dbReference>